<organism evidence="2 3">
    <name type="scientific">Thermocladium modestius</name>
    <dbReference type="NCBI Taxonomy" id="62609"/>
    <lineage>
        <taxon>Archaea</taxon>
        <taxon>Thermoproteota</taxon>
        <taxon>Thermoprotei</taxon>
        <taxon>Thermoproteales</taxon>
        <taxon>Thermoproteaceae</taxon>
        <taxon>Thermocladium</taxon>
    </lineage>
</organism>
<keyword evidence="1" id="KW-0472">Membrane</keyword>
<sequence>MYRIYGVMSGMRGLEALLLVLVEFLYGIDPFKGIYIFASFMLFTLMILFAVLALFDYLVGPTNSFIGTSIFLVDMILNAWLLYSQLSQLYAAYIVTLLVTPLSNLLVDILAILVSIETVKK</sequence>
<dbReference type="Proteomes" id="UP000610960">
    <property type="component" value="Unassembled WGS sequence"/>
</dbReference>
<dbReference type="AlphaFoldDB" id="A0A830GSF1"/>
<feature type="transmembrane region" description="Helical" evidence="1">
    <location>
        <begin position="34"/>
        <end position="58"/>
    </location>
</feature>
<evidence type="ECO:0000313" key="3">
    <source>
        <dbReference type="Proteomes" id="UP000610960"/>
    </source>
</evidence>
<gene>
    <name evidence="2" type="ORF">GCM10007981_06920</name>
</gene>
<evidence type="ECO:0000313" key="2">
    <source>
        <dbReference type="EMBL" id="GGP20122.1"/>
    </source>
</evidence>
<keyword evidence="1" id="KW-0812">Transmembrane</keyword>
<proteinExistence type="predicted"/>
<feature type="transmembrane region" description="Helical" evidence="1">
    <location>
        <begin position="12"/>
        <end position="28"/>
    </location>
</feature>
<keyword evidence="1" id="KW-1133">Transmembrane helix</keyword>
<name>A0A830GSF1_9CREN</name>
<protein>
    <submittedName>
        <fullName evidence="2">Uncharacterized protein</fullName>
    </submittedName>
</protein>
<dbReference type="EMBL" id="BMNL01000002">
    <property type="protein sequence ID" value="GGP20122.1"/>
    <property type="molecule type" value="Genomic_DNA"/>
</dbReference>
<reference evidence="2" key="2">
    <citation type="submission" date="2020-09" db="EMBL/GenBank/DDBJ databases">
        <authorList>
            <person name="Sun Q."/>
            <person name="Ohkuma M."/>
        </authorList>
    </citation>
    <scope>NUCLEOTIDE SEQUENCE</scope>
    <source>
        <strain evidence="2">JCM 10088</strain>
    </source>
</reference>
<dbReference type="RefSeq" id="WP_188596065.1">
    <property type="nucleotide sequence ID" value="NZ_BMNL01000002.1"/>
</dbReference>
<comment type="caution">
    <text evidence="2">The sequence shown here is derived from an EMBL/GenBank/DDBJ whole genome shotgun (WGS) entry which is preliminary data.</text>
</comment>
<evidence type="ECO:0000256" key="1">
    <source>
        <dbReference type="SAM" id="Phobius"/>
    </source>
</evidence>
<keyword evidence="3" id="KW-1185">Reference proteome</keyword>
<feature type="transmembrane region" description="Helical" evidence="1">
    <location>
        <begin position="65"/>
        <end position="83"/>
    </location>
</feature>
<reference evidence="2" key="1">
    <citation type="journal article" date="2014" name="Int. J. Syst. Evol. Microbiol.">
        <title>Complete genome sequence of Corynebacterium casei LMG S-19264T (=DSM 44701T), isolated from a smear-ripened cheese.</title>
        <authorList>
            <consortium name="US DOE Joint Genome Institute (JGI-PGF)"/>
            <person name="Walter F."/>
            <person name="Albersmeier A."/>
            <person name="Kalinowski J."/>
            <person name="Ruckert C."/>
        </authorList>
    </citation>
    <scope>NUCLEOTIDE SEQUENCE</scope>
    <source>
        <strain evidence="2">JCM 10088</strain>
    </source>
</reference>
<feature type="transmembrane region" description="Helical" evidence="1">
    <location>
        <begin position="89"/>
        <end position="116"/>
    </location>
</feature>
<accession>A0A830GSF1</accession>